<evidence type="ECO:0000313" key="2">
    <source>
        <dbReference type="Proteomes" id="UP001216150"/>
    </source>
</evidence>
<reference evidence="1 2" key="1">
    <citation type="journal article" date="2023" name="IMA Fungus">
        <title>Comparative genomic study of the Penicillium genus elucidates a diverse pangenome and 15 lateral gene transfer events.</title>
        <authorList>
            <person name="Petersen C."/>
            <person name="Sorensen T."/>
            <person name="Nielsen M.R."/>
            <person name="Sondergaard T.E."/>
            <person name="Sorensen J.L."/>
            <person name="Fitzpatrick D.A."/>
            <person name="Frisvad J.C."/>
            <person name="Nielsen K.L."/>
        </authorList>
    </citation>
    <scope>NUCLEOTIDE SEQUENCE [LARGE SCALE GENOMIC DNA]</scope>
    <source>
        <strain evidence="1 2">IBT 29057</strain>
    </source>
</reference>
<keyword evidence="2" id="KW-1185">Reference proteome</keyword>
<organism evidence="1 2">
    <name type="scientific">Penicillium hetheringtonii</name>
    <dbReference type="NCBI Taxonomy" id="911720"/>
    <lineage>
        <taxon>Eukaryota</taxon>
        <taxon>Fungi</taxon>
        <taxon>Dikarya</taxon>
        <taxon>Ascomycota</taxon>
        <taxon>Pezizomycotina</taxon>
        <taxon>Eurotiomycetes</taxon>
        <taxon>Eurotiomycetidae</taxon>
        <taxon>Eurotiales</taxon>
        <taxon>Aspergillaceae</taxon>
        <taxon>Penicillium</taxon>
    </lineage>
</organism>
<dbReference type="PANTHER" id="PTHR38792">
    <property type="entry name" value="BNR/ASP-BOX REPEAT DOMAIN PROTEIN (AFU_ORTHOLOGUE AFUA_7G06430)-RELATED"/>
    <property type="match status" value="1"/>
</dbReference>
<dbReference type="EMBL" id="JAQJAC010000002">
    <property type="protein sequence ID" value="KAJ5596568.1"/>
    <property type="molecule type" value="Genomic_DNA"/>
</dbReference>
<accession>A0AAD6DX48</accession>
<dbReference type="PANTHER" id="PTHR38792:SF3">
    <property type="entry name" value="BNR_ASP-BOX REPEAT DOMAIN PROTEIN (AFU_ORTHOLOGUE AFUA_7G06430)-RELATED"/>
    <property type="match status" value="1"/>
</dbReference>
<dbReference type="SUPFAM" id="SSF110296">
    <property type="entry name" value="Oligoxyloglucan reducing end-specific cellobiohydrolase"/>
    <property type="match status" value="1"/>
</dbReference>
<gene>
    <name evidence="1" type="ORF">N7450_003026</name>
</gene>
<name>A0AAD6DX48_9EURO</name>
<proteinExistence type="predicted"/>
<dbReference type="AlphaFoldDB" id="A0AAD6DX48"/>
<evidence type="ECO:0000313" key="1">
    <source>
        <dbReference type="EMBL" id="KAJ5596568.1"/>
    </source>
</evidence>
<sequence>MRRKQEGLIAKLGFVYNEDNSGGMSELRWWLEDHIFEFRRVKSCDGVAWGDTRKKFESIDPPNLAFEAMRFFNFNSLLLAVTAAHAATISHSKSPAAVENVTIFSPPSDYIVPRTLYARNVQLPNGDLLATWENYSPEPPLVYFPIYRSKDYGKTWKEISQVHDTANKLGLRYQPFLYYLPERIGSFKAGTLLLAGSSIPTDLSSTQIDLYASKDDGLTWKFVSHIAAGGEAVPNNGLTPVWEPFLLAHDGKLICYYSDQRANTTHGQKMVHQVSTDLKKWGDVVDDVAYPTYTDRPGMPIVTKLPNGKYFYIYEYGSFFNTSSYSFPLYYRIASDPEDFLSAEHQKLIVSSGTKPTSSPYVVWTPYGGKKGNYHCQLGNAEHSLHQQEFGRGRMDRD</sequence>
<dbReference type="Gene3D" id="2.120.10.10">
    <property type="match status" value="1"/>
</dbReference>
<protein>
    <submittedName>
        <fullName evidence="1">Uncharacterized protein</fullName>
    </submittedName>
</protein>
<dbReference type="Proteomes" id="UP001216150">
    <property type="component" value="Unassembled WGS sequence"/>
</dbReference>
<comment type="caution">
    <text evidence="1">The sequence shown here is derived from an EMBL/GenBank/DDBJ whole genome shotgun (WGS) entry which is preliminary data.</text>
</comment>
<dbReference type="CDD" id="cd15482">
    <property type="entry name" value="Sialidase_non-viral"/>
    <property type="match status" value="1"/>
</dbReference>